<dbReference type="RefSeq" id="WP_380805238.1">
    <property type="nucleotide sequence ID" value="NZ_JBHSFZ010000027.1"/>
</dbReference>
<proteinExistence type="predicted"/>
<accession>A0ABV9F2B1</accession>
<evidence type="ECO:0000313" key="1">
    <source>
        <dbReference type="EMBL" id="MFC4595075.1"/>
    </source>
</evidence>
<dbReference type="EMBL" id="JBHSFZ010000027">
    <property type="protein sequence ID" value="MFC4595075.1"/>
    <property type="molecule type" value="Genomic_DNA"/>
</dbReference>
<evidence type="ECO:0000313" key="2">
    <source>
        <dbReference type="Proteomes" id="UP001595957"/>
    </source>
</evidence>
<keyword evidence="2" id="KW-1185">Reference proteome</keyword>
<dbReference type="Proteomes" id="UP001595957">
    <property type="component" value="Unassembled WGS sequence"/>
</dbReference>
<protein>
    <submittedName>
        <fullName evidence="1">Uncharacterized protein</fullName>
    </submittedName>
</protein>
<comment type="caution">
    <text evidence="1">The sequence shown here is derived from an EMBL/GenBank/DDBJ whole genome shotgun (WGS) entry which is preliminary data.</text>
</comment>
<name>A0ABV9F2B1_9SPHN</name>
<organism evidence="1 2">
    <name type="scientific">Sphingobium tyrosinilyticum</name>
    <dbReference type="NCBI Taxonomy" id="2715436"/>
    <lineage>
        <taxon>Bacteria</taxon>
        <taxon>Pseudomonadati</taxon>
        <taxon>Pseudomonadota</taxon>
        <taxon>Alphaproteobacteria</taxon>
        <taxon>Sphingomonadales</taxon>
        <taxon>Sphingomonadaceae</taxon>
        <taxon>Sphingobium</taxon>
    </lineage>
</organism>
<reference evidence="2" key="1">
    <citation type="journal article" date="2019" name="Int. J. Syst. Evol. Microbiol.">
        <title>The Global Catalogue of Microorganisms (GCM) 10K type strain sequencing project: providing services to taxonomists for standard genome sequencing and annotation.</title>
        <authorList>
            <consortium name="The Broad Institute Genomics Platform"/>
            <consortium name="The Broad Institute Genome Sequencing Center for Infectious Disease"/>
            <person name="Wu L."/>
            <person name="Ma J."/>
        </authorList>
    </citation>
    <scope>NUCLEOTIDE SEQUENCE [LARGE SCALE GENOMIC DNA]</scope>
    <source>
        <strain evidence="2">NBRC 103632</strain>
    </source>
</reference>
<gene>
    <name evidence="1" type="ORF">ACFO3E_12855</name>
</gene>
<sequence length="75" mass="7861">MTQAAGHSASQLGELRGMPFFVEHADGLVDAGNAREPFPIHPLSIIVELGAAIPRKVSVENRDRGDGGVDAGPEQ</sequence>